<dbReference type="PANTHER" id="PTHR32004">
    <property type="entry name" value="TRNA LIGASE"/>
    <property type="match status" value="1"/>
</dbReference>
<organism evidence="2">
    <name type="scientific">Bifidobacterium longum subsp. infantis CCUG 52486</name>
    <dbReference type="NCBI Taxonomy" id="537937"/>
    <lineage>
        <taxon>Bacteria</taxon>
        <taxon>Bacillati</taxon>
        <taxon>Actinomycetota</taxon>
        <taxon>Actinomycetes</taxon>
        <taxon>Bifidobacteriales</taxon>
        <taxon>Bifidobacteriaceae</taxon>
        <taxon>Bifidobacterium</taxon>
    </lineage>
</organism>
<dbReference type="Pfam" id="PF09511">
    <property type="entry name" value="RNA_lig_T4_1"/>
    <property type="match status" value="1"/>
</dbReference>
<dbReference type="GO" id="GO:0003972">
    <property type="term" value="F:RNA ligase (ATP) activity"/>
    <property type="evidence" value="ECO:0007669"/>
    <property type="project" value="TreeGrafter"/>
</dbReference>
<proteinExistence type="predicted"/>
<name>C5EAH7_BIFLI</name>
<dbReference type="HOGENOM" id="CLU_568238_0_0_11"/>
<evidence type="ECO:0000313" key="2">
    <source>
        <dbReference type="EMBL" id="EEQ55021.1"/>
    </source>
</evidence>
<reference evidence="2" key="1">
    <citation type="submission" date="2008-08" db="EMBL/GenBank/DDBJ databases">
        <title>Annotation of Bifidobacterium longum subsp. infantis CCUG 52486.</title>
        <authorList>
            <consortium name="The Broad Institute Genome Sequencing Platform"/>
            <person name="Gougoulias C."/>
            <person name="Tuohy K.M."/>
            <person name="Gibson G.R."/>
            <person name="Ward D."/>
            <person name="Mehta T."/>
            <person name="Young S."/>
            <person name="Jaffe D."/>
            <person name="Gnerre S."/>
            <person name="Berlin A."/>
            <person name="Heiman D."/>
            <person name="Hepburn T."/>
            <person name="Shea T."/>
            <person name="Sykes S."/>
            <person name="Alvarado L."/>
            <person name="Kodira C."/>
            <person name="Borodovsky M."/>
            <person name="Lander E."/>
            <person name="Galagan J."/>
            <person name="Nusbaum C."/>
            <person name="Birren B."/>
        </authorList>
    </citation>
    <scope>NUCLEOTIDE SEQUENCE [LARGE SCALE GENOMIC DNA]</scope>
    <source>
        <strain evidence="2">CCUG 52486</strain>
    </source>
</reference>
<dbReference type="PANTHER" id="PTHR32004:SF1">
    <property type="entry name" value="TRNA LIGASE"/>
    <property type="match status" value="1"/>
</dbReference>
<dbReference type="Pfam" id="PF13671">
    <property type="entry name" value="AAA_33"/>
    <property type="match status" value="1"/>
</dbReference>
<protein>
    <recommendedName>
        <fullName evidence="1">T4 RNA ligase 1-like N-terminal domain-containing protein</fullName>
    </recommendedName>
</protein>
<dbReference type="AlphaFoldDB" id="C5EAH7"/>
<gene>
    <name evidence="2" type="ORF">BLIG_00972</name>
</gene>
<dbReference type="InterPro" id="IPR027417">
    <property type="entry name" value="P-loop_NTPase"/>
</dbReference>
<evidence type="ECO:0000259" key="1">
    <source>
        <dbReference type="Pfam" id="PF09511"/>
    </source>
</evidence>
<accession>C5EAH7</accession>
<dbReference type="InterPro" id="IPR019039">
    <property type="entry name" value="T4-Rnl1-like_N"/>
</dbReference>
<dbReference type="EMBL" id="DS990239">
    <property type="protein sequence ID" value="EEQ55021.1"/>
    <property type="molecule type" value="Genomic_DNA"/>
</dbReference>
<dbReference type="GO" id="GO:0006388">
    <property type="term" value="P:tRNA splicing, via endonucleolytic cleavage and ligation"/>
    <property type="evidence" value="ECO:0007669"/>
    <property type="project" value="TreeGrafter"/>
</dbReference>
<dbReference type="Gene3D" id="3.40.50.300">
    <property type="entry name" value="P-loop containing nucleotide triphosphate hydrolases"/>
    <property type="match status" value="1"/>
</dbReference>
<dbReference type="Proteomes" id="UP000005084">
    <property type="component" value="Unassembled WGS sequence"/>
</dbReference>
<feature type="domain" description="T4 RNA ligase 1-like N-terminal" evidence="1">
    <location>
        <begin position="230"/>
        <end position="435"/>
    </location>
</feature>
<dbReference type="SUPFAM" id="SSF52540">
    <property type="entry name" value="P-loop containing nucleoside triphosphate hydrolases"/>
    <property type="match status" value="1"/>
</dbReference>
<sequence length="504" mass="56929">MGRAEPYAIAGTCLAPQHNERSLAMAKLIILRGLPASGKSTWARSWCEDPANTWPHCVISLDDIRIMIAGSAQVRNRLQSEHGKRFNDMVVAMGRHMIADALDAGWDVVADAQHANPRYAAELALLAQRHGALWETRDFDVPLDELLRRNAARDTADRVPEDYIRSSWKHFHTAMFRPLEPGDPNGNLLERMRADPYVRVIPVRGETDVYACNFTAEAFREHRWTDRTINARGLFVGGNGQVVQRGFEKFFAVDETEETSFAQVVNHAQEHPESLPVRVERKENGFLGLVGAAGTPGLFRFWSKSGQTDYSALIERLFPSDSAVRAELWRMLHEWNVTAAFEVIDRESDRHIVGYESSGLRLLHLIRNAESFSIDAAHEETFTLAGGFVRPETVAICHSPEEVAQAIGDAKASPHEGVVLYFADGWMVKVKSDRYKLVKAMRPLMQRVLLRGRSFNKSGDIADLARRIIDYAHEHHIDLAYERQAFGERDIDMTKVNDIVDHVR</sequence>